<organism evidence="2 3">
    <name type="scientific">Luteitalea pratensis</name>
    <dbReference type="NCBI Taxonomy" id="1855912"/>
    <lineage>
        <taxon>Bacteria</taxon>
        <taxon>Pseudomonadati</taxon>
        <taxon>Acidobacteriota</taxon>
        <taxon>Vicinamibacteria</taxon>
        <taxon>Vicinamibacterales</taxon>
        <taxon>Vicinamibacteraceae</taxon>
        <taxon>Luteitalea</taxon>
    </lineage>
</organism>
<accession>A0A143PJ41</accession>
<name>A0A143PJ41_LUTPR</name>
<dbReference type="STRING" id="1855912.LuPra_00965"/>
<dbReference type="Pfam" id="PF04734">
    <property type="entry name" value="Ceramidase_alk"/>
    <property type="match status" value="1"/>
</dbReference>
<dbReference type="AlphaFoldDB" id="A0A143PJ41"/>
<dbReference type="EMBL" id="CP015136">
    <property type="protein sequence ID" value="AMY07784.1"/>
    <property type="molecule type" value="Genomic_DNA"/>
</dbReference>
<keyword evidence="2" id="KW-0378">Hydrolase</keyword>
<evidence type="ECO:0000313" key="3">
    <source>
        <dbReference type="Proteomes" id="UP000076079"/>
    </source>
</evidence>
<proteinExistence type="predicted"/>
<protein>
    <submittedName>
        <fullName evidence="2">Neutral ceramidase</fullName>
        <ecNumber evidence="2">3.5.1.23</ecNumber>
    </submittedName>
</protein>
<sequence>MQLADDDGVGAPRSEMRLMRIEGMTKPRRLLLRLSLGTTLLVPLGAGITLDGVDHRPYMASAYATETAARLRESIRAGAIVHGDLEAGFGRARLTPTIDAPHDDPSRGQFRSMPLAGFGSRDGKPATGTHDDLEVKAVAFRVADQLGVMVGADALIIPPEVTEAVMHRVESELHLSRQQVYLSATHSHSSLGGWGEGRVAESFAGGFQPGVRVWFADRIVAAIAESLGDLTPAEFGQGRFDAREFVRNRLVQERGTVDPEFSFVVLKQAGGRIGVLGSYAAHATVLPAAVMQFSADYPGVWQRAVESATGGIAVFLAGGVGSHGPVTPTRGFEGAQLMGDGLARQLLDQLPNVPLSRQVAFGTFGLAVSLPELNVRVSDGIRLRPWLAAHLVPAKTRTYLQAFRLQDAVWVSTPCDFSGELALGIKDFLRARTGRQAVITSFNGDYVGYVVLPRYYHMDGYEPRTMSFFGPTVPDYFDDLIRRMALHMASR</sequence>
<dbReference type="InterPro" id="IPR031329">
    <property type="entry name" value="NEUT/ALK_ceramidase_N"/>
</dbReference>
<feature type="domain" description="Neutral/alkaline non-lysosomal ceramidase N-terminal" evidence="1">
    <location>
        <begin position="110"/>
        <end position="309"/>
    </location>
</feature>
<dbReference type="GO" id="GO:0017040">
    <property type="term" value="F:N-acylsphingosine amidohydrolase activity"/>
    <property type="evidence" value="ECO:0007669"/>
    <property type="project" value="UniProtKB-EC"/>
</dbReference>
<reference evidence="3" key="2">
    <citation type="submission" date="2016-04" db="EMBL/GenBank/DDBJ databases">
        <title>First Complete Genome Sequence of a Subdivision 6 Acidobacterium.</title>
        <authorList>
            <person name="Huang S."/>
            <person name="Vieira S."/>
            <person name="Bunk B."/>
            <person name="Riedel T."/>
            <person name="Sproeer C."/>
            <person name="Overmann J."/>
        </authorList>
    </citation>
    <scope>NUCLEOTIDE SEQUENCE [LARGE SCALE GENOMIC DNA]</scope>
    <source>
        <strain evidence="3">DSM 100886 HEG_-6_39</strain>
    </source>
</reference>
<evidence type="ECO:0000259" key="1">
    <source>
        <dbReference type="Pfam" id="PF04734"/>
    </source>
</evidence>
<reference evidence="2 3" key="1">
    <citation type="journal article" date="2016" name="Genome Announc.">
        <title>First Complete Genome Sequence of a Subdivision 6 Acidobacterium Strain.</title>
        <authorList>
            <person name="Huang S."/>
            <person name="Vieira S."/>
            <person name="Bunk B."/>
            <person name="Riedel T."/>
            <person name="Sproer C."/>
            <person name="Overmann J."/>
        </authorList>
    </citation>
    <scope>NUCLEOTIDE SEQUENCE [LARGE SCALE GENOMIC DNA]</scope>
    <source>
        <strain evidence="3">DSM 100886 HEG_-6_39</strain>
    </source>
</reference>
<gene>
    <name evidence="2" type="ORF">LuPra_00965</name>
</gene>
<keyword evidence="3" id="KW-1185">Reference proteome</keyword>
<dbReference type="KEGG" id="abac:LuPra_00965"/>
<dbReference type="EC" id="3.5.1.23" evidence="2"/>
<evidence type="ECO:0000313" key="2">
    <source>
        <dbReference type="EMBL" id="AMY07784.1"/>
    </source>
</evidence>
<dbReference type="Proteomes" id="UP000076079">
    <property type="component" value="Chromosome"/>
</dbReference>